<evidence type="ECO:0000313" key="3">
    <source>
        <dbReference type="EMBL" id="CAI8590760.1"/>
    </source>
</evidence>
<dbReference type="Pfam" id="PF12146">
    <property type="entry name" value="Hydrolase_4"/>
    <property type="match status" value="1"/>
</dbReference>
<dbReference type="AlphaFoldDB" id="A0AAV0Z316"/>
<dbReference type="PANTHER" id="PTHR43358:SF4">
    <property type="entry name" value="ALPHA_BETA HYDROLASE FOLD-1 DOMAIN-CONTAINING PROTEIN"/>
    <property type="match status" value="1"/>
</dbReference>
<feature type="compositionally biased region" description="Basic and acidic residues" evidence="1">
    <location>
        <begin position="431"/>
        <end position="446"/>
    </location>
</feature>
<keyword evidence="4" id="KW-1185">Reference proteome</keyword>
<feature type="region of interest" description="Disordered" evidence="1">
    <location>
        <begin position="417"/>
        <end position="494"/>
    </location>
</feature>
<dbReference type="EMBL" id="OX451736">
    <property type="protein sequence ID" value="CAI8590760.1"/>
    <property type="molecule type" value="Genomic_DNA"/>
</dbReference>
<accession>A0AAV0Z316</accession>
<sequence length="535" mass="60334">MEQLVKFIIRPPRAEYDPKSDLLDYEFMLKGKWFQRKDLEIKNSRGDVLQCSHYMPIVSPDGKPLPCVIYCHGNSGCRVDASETAMVLLPSNITVFALDFSGSGVSGGEHVTLGWNEKDDLRAVVNYLRTDESVSLIGLWGRSMGAVTSLMYAAEDPSIAGMVLDSPFSDLVDLMMELVDTYRFRLPKFTVKYAIQYMRRTIQKKAKFDIMDLNTIKAAKSCYVPALLGHGIDDDFIHPRHSDRILEAYMGDRNTIKFDGDHNSPRPQFFFDSINIFFNNVLQPPEDELGESFFDFTNDFFGKDVWRSVHELDYDNEPSSENKESSTSTMDAMKQIHQKRSMSRMEEEKCDEFSSSSSTMLSFELSNGHLYDPRVPTTMDDDQYVEYHLDDLTGIPSNAEEEQRMLMEAMIESLKDGKIQNPQLEQPSLKSSDKDDSSYKISKPIETETTSAASDVCEPLKVDSNAAPSPPSLDTSSGSSHSGSSAGTKCSSEIDISHKTKATLTVIRNPAGHVMNGLMRRWDFNFLLNSHNRLK</sequence>
<dbReference type="InterPro" id="IPR052920">
    <property type="entry name" value="DNA-binding_regulatory"/>
</dbReference>
<dbReference type="SUPFAM" id="SSF53474">
    <property type="entry name" value="alpha/beta-Hydrolases"/>
    <property type="match status" value="1"/>
</dbReference>
<dbReference type="Proteomes" id="UP001157006">
    <property type="component" value="Chromosome 1L"/>
</dbReference>
<protein>
    <recommendedName>
        <fullName evidence="2">Serine aminopeptidase S33 domain-containing protein</fullName>
    </recommendedName>
</protein>
<evidence type="ECO:0000313" key="4">
    <source>
        <dbReference type="Proteomes" id="UP001157006"/>
    </source>
</evidence>
<dbReference type="InterPro" id="IPR022742">
    <property type="entry name" value="Hydrolase_4"/>
</dbReference>
<name>A0AAV0Z316_VICFA</name>
<evidence type="ECO:0000256" key="1">
    <source>
        <dbReference type="SAM" id="MobiDB-lite"/>
    </source>
</evidence>
<organism evidence="3 4">
    <name type="scientific">Vicia faba</name>
    <name type="common">Broad bean</name>
    <name type="synonym">Faba vulgaris</name>
    <dbReference type="NCBI Taxonomy" id="3906"/>
    <lineage>
        <taxon>Eukaryota</taxon>
        <taxon>Viridiplantae</taxon>
        <taxon>Streptophyta</taxon>
        <taxon>Embryophyta</taxon>
        <taxon>Tracheophyta</taxon>
        <taxon>Spermatophyta</taxon>
        <taxon>Magnoliopsida</taxon>
        <taxon>eudicotyledons</taxon>
        <taxon>Gunneridae</taxon>
        <taxon>Pentapetalae</taxon>
        <taxon>rosids</taxon>
        <taxon>fabids</taxon>
        <taxon>Fabales</taxon>
        <taxon>Fabaceae</taxon>
        <taxon>Papilionoideae</taxon>
        <taxon>50 kb inversion clade</taxon>
        <taxon>NPAAA clade</taxon>
        <taxon>Hologalegina</taxon>
        <taxon>IRL clade</taxon>
        <taxon>Fabeae</taxon>
        <taxon>Vicia</taxon>
    </lineage>
</organism>
<dbReference type="InterPro" id="IPR029058">
    <property type="entry name" value="AB_hydrolase_fold"/>
</dbReference>
<evidence type="ECO:0000259" key="2">
    <source>
        <dbReference type="Pfam" id="PF12146"/>
    </source>
</evidence>
<proteinExistence type="predicted"/>
<feature type="domain" description="Serine aminopeptidase S33" evidence="2">
    <location>
        <begin position="64"/>
        <end position="174"/>
    </location>
</feature>
<feature type="compositionally biased region" description="Low complexity" evidence="1">
    <location>
        <begin position="472"/>
        <end position="491"/>
    </location>
</feature>
<gene>
    <name evidence="3" type="ORF">VFH_I456440</name>
</gene>
<reference evidence="3 4" key="1">
    <citation type="submission" date="2023-01" db="EMBL/GenBank/DDBJ databases">
        <authorList>
            <person name="Kreplak J."/>
        </authorList>
    </citation>
    <scope>NUCLEOTIDE SEQUENCE [LARGE SCALE GENOMIC DNA]</scope>
</reference>
<dbReference type="Gene3D" id="3.40.50.1820">
    <property type="entry name" value="alpha/beta hydrolase"/>
    <property type="match status" value="1"/>
</dbReference>
<dbReference type="PANTHER" id="PTHR43358">
    <property type="entry name" value="ALPHA/BETA-HYDROLASE"/>
    <property type="match status" value="1"/>
</dbReference>